<keyword evidence="2" id="KW-1185">Reference proteome</keyword>
<accession>A0A812HED7</accession>
<sequence length="411" mass="45585">MRLHALSIRHVRDLCGGRQAGFWFEVVYESIRKEVGEQAMMPLNIILRAAACFTLAGSCGTVTSSVPAALQRAMRAMLSVIATVLPALTASASLLQTRVNSTHRDPGASIKKPVGMISSRTFDAPNCENKGKEWKDFCGVPKSSIEKTDVIKFDGVEQRGICSQYHQDRYLDQIFRTIGTTNTFFVEFGARRPEVLNSAHFRMNCGWSGLLMDGAPGGAANGACPDCPGQELLDAPDDAPVRLRQAFMTADNINDHFEKNKVPCEFDLLTVDVDKNDYWLVKALDFSRFRPRVVAVEFSSYFKSDEKKVNSYIEDAVWHMWDITGASLAALNDLMRAKGYQLVAQVAGEHGLWVLGSEMNEEDKGMEVPETVEESWQWQGRLEGKPAENFEDVEAPCEDFGCATSDPSCPE</sequence>
<organism evidence="1 2">
    <name type="scientific">Symbiodinium natans</name>
    <dbReference type="NCBI Taxonomy" id="878477"/>
    <lineage>
        <taxon>Eukaryota</taxon>
        <taxon>Sar</taxon>
        <taxon>Alveolata</taxon>
        <taxon>Dinophyceae</taxon>
        <taxon>Suessiales</taxon>
        <taxon>Symbiodiniaceae</taxon>
        <taxon>Symbiodinium</taxon>
    </lineage>
</organism>
<gene>
    <name evidence="1" type="primary">purF</name>
    <name evidence="1" type="ORF">SNAT2548_LOCUS1448</name>
</gene>
<comment type="caution">
    <text evidence="1">The sequence shown here is derived from an EMBL/GenBank/DDBJ whole genome shotgun (WGS) entry which is preliminary data.</text>
</comment>
<name>A0A812HED7_9DINO</name>
<dbReference type="Proteomes" id="UP000604046">
    <property type="component" value="Unassembled WGS sequence"/>
</dbReference>
<evidence type="ECO:0000313" key="1">
    <source>
        <dbReference type="EMBL" id="CAE6947449.1"/>
    </source>
</evidence>
<evidence type="ECO:0000313" key="2">
    <source>
        <dbReference type="Proteomes" id="UP000604046"/>
    </source>
</evidence>
<proteinExistence type="predicted"/>
<dbReference type="EMBL" id="CAJNDS010000080">
    <property type="protein sequence ID" value="CAE6947449.1"/>
    <property type="molecule type" value="Genomic_DNA"/>
</dbReference>
<dbReference type="AlphaFoldDB" id="A0A812HED7"/>
<protein>
    <submittedName>
        <fullName evidence="1">PurF protein</fullName>
    </submittedName>
</protein>
<reference evidence="1" key="1">
    <citation type="submission" date="2021-02" db="EMBL/GenBank/DDBJ databases">
        <authorList>
            <person name="Dougan E. K."/>
            <person name="Rhodes N."/>
            <person name="Thang M."/>
            <person name="Chan C."/>
        </authorList>
    </citation>
    <scope>NUCLEOTIDE SEQUENCE</scope>
</reference>
<dbReference type="OrthoDB" id="288590at2759"/>